<evidence type="ECO:0000313" key="2">
    <source>
        <dbReference type="WBParaSite" id="maker-PairedContig_1954-snap-gene-0.11-mRNA-1"/>
    </source>
</evidence>
<dbReference type="SUPFAM" id="SSF55031">
    <property type="entry name" value="Bacterial exopeptidase dimerisation domain"/>
    <property type="match status" value="1"/>
</dbReference>
<reference evidence="2" key="1">
    <citation type="submission" date="2016-11" db="UniProtKB">
        <authorList>
            <consortium name="WormBaseParasite"/>
        </authorList>
    </citation>
    <scope>IDENTIFICATION</scope>
    <source>
        <strain evidence="2">pt0022</strain>
    </source>
</reference>
<dbReference type="AlphaFoldDB" id="A0A1I8EGH2"/>
<dbReference type="FunFam" id="3.30.70.360:FF:000005">
    <property type="entry name" value="Putative Aminoacylase-1"/>
    <property type="match status" value="1"/>
</dbReference>
<dbReference type="InterPro" id="IPR011650">
    <property type="entry name" value="Peptidase_M20_dimer"/>
</dbReference>
<dbReference type="Pfam" id="PF01546">
    <property type="entry name" value="Peptidase_M20"/>
    <property type="match status" value="1"/>
</dbReference>
<proteinExistence type="predicted"/>
<dbReference type="GO" id="GO:0004046">
    <property type="term" value="F:aminoacylase activity"/>
    <property type="evidence" value="ECO:0007669"/>
    <property type="project" value="TreeGrafter"/>
</dbReference>
<name>A0A1I8EGH2_WUCBA</name>
<sequence>MEMTTNEIVNFFFCYGMQILKMIAKAKVTKFIIKHGKTTSQEHSKTQRPSRRAVSPASIRTNFDCSIFTPANVISIFVLDNDRSIGPRSGLDSMVAINQLKYFCKQNVKKFFGNAQNIVDFALAINITITHESFTPKRREKTMNVTSIIPEKEEDIAVRHFREYLRINTAHPNPDYEKCIRFLFDLVDGLNFERSVHECVPGKPFIIMTLRGHFDGKIYGRGAQDMKSIGIQYVEAIRRLFKNSQNQGNFLRTLHIVWGPDEEIGGEDGMEKFVERIVISCKGEAGHGLQLIGNTASEKLQKIINSFMKFREEQKKLLELNKDLTLSNVISVNLTKIEGGVQLNVLPTEIKVWFDLRIPPMHNFEELEDQISKWCTDAGSDVTFSFIKNTRIKAMTPVTDDDPWWHAFSSVFKQLNYPILLDIFPGSTDSRFLRQKGIRSIGFSPINKTPLLLHAYNEYITEECFLNGVTIYEKLIEKLANLPG</sequence>
<dbReference type="Gene3D" id="1.10.150.900">
    <property type="match status" value="1"/>
</dbReference>
<organism evidence="2">
    <name type="scientific">Wuchereria bancrofti</name>
    <dbReference type="NCBI Taxonomy" id="6293"/>
    <lineage>
        <taxon>Eukaryota</taxon>
        <taxon>Metazoa</taxon>
        <taxon>Ecdysozoa</taxon>
        <taxon>Nematoda</taxon>
        <taxon>Chromadorea</taxon>
        <taxon>Rhabditida</taxon>
        <taxon>Spirurina</taxon>
        <taxon>Spiruromorpha</taxon>
        <taxon>Filarioidea</taxon>
        <taxon>Onchocercidae</taxon>
        <taxon>Wuchereria</taxon>
    </lineage>
</organism>
<dbReference type="Gene3D" id="3.30.70.360">
    <property type="match status" value="1"/>
</dbReference>
<feature type="domain" description="Peptidase M20 dimerisation" evidence="1">
    <location>
        <begin position="279"/>
        <end position="379"/>
    </location>
</feature>
<dbReference type="SUPFAM" id="SSF53187">
    <property type="entry name" value="Zn-dependent exopeptidases"/>
    <property type="match status" value="1"/>
</dbReference>
<dbReference type="PANTHER" id="PTHR45892">
    <property type="entry name" value="AMINOACYLASE-1"/>
    <property type="match status" value="1"/>
</dbReference>
<dbReference type="STRING" id="6293.A0A1I8EGH2"/>
<accession>A0A1I8EGH2</accession>
<evidence type="ECO:0000259" key="1">
    <source>
        <dbReference type="Pfam" id="PF07687"/>
    </source>
</evidence>
<dbReference type="InterPro" id="IPR052083">
    <property type="entry name" value="Aminoacylase-1_M20A"/>
</dbReference>
<dbReference type="WBParaSite" id="maker-PairedContig_1954-snap-gene-0.11-mRNA-1">
    <property type="protein sequence ID" value="maker-PairedContig_1954-snap-gene-0.11-mRNA-1"/>
    <property type="gene ID" value="maker-PairedContig_1954-snap-gene-0.11"/>
</dbReference>
<dbReference type="Gene3D" id="3.40.630.10">
    <property type="entry name" value="Zn peptidases"/>
    <property type="match status" value="1"/>
</dbReference>
<dbReference type="PANTHER" id="PTHR45892:SF1">
    <property type="entry name" value="AMINOACYLASE-1"/>
    <property type="match status" value="1"/>
</dbReference>
<dbReference type="Pfam" id="PF07687">
    <property type="entry name" value="M20_dimer"/>
    <property type="match status" value="1"/>
</dbReference>
<dbReference type="InterPro" id="IPR036264">
    <property type="entry name" value="Bact_exopeptidase_dim_dom"/>
</dbReference>
<dbReference type="InterPro" id="IPR002933">
    <property type="entry name" value="Peptidase_M20"/>
</dbReference>
<protein>
    <submittedName>
        <fullName evidence="2">M20_dimer domain-containing protein</fullName>
    </submittedName>
</protein>